<evidence type="ECO:0000313" key="12">
    <source>
        <dbReference type="EMBL" id="RPJ65449.1"/>
    </source>
</evidence>
<evidence type="ECO:0000256" key="8">
    <source>
        <dbReference type="ARBA" id="ARBA00023136"/>
    </source>
</evidence>
<keyword evidence="13" id="KW-1185">Reference proteome</keyword>
<comment type="subcellular location">
    <subcellularLocation>
        <location evidence="1">Membrane</location>
        <topology evidence="1">Multi-pass membrane protein</topology>
    </subcellularLocation>
</comment>
<dbReference type="Gene3D" id="1.20.1540.10">
    <property type="entry name" value="Rhomboid-like"/>
    <property type="match status" value="1"/>
</dbReference>
<feature type="transmembrane region" description="Helical" evidence="9">
    <location>
        <begin position="142"/>
        <end position="165"/>
    </location>
</feature>
<feature type="transmembrane region" description="Helical" evidence="9">
    <location>
        <begin position="257"/>
        <end position="275"/>
    </location>
</feature>
<evidence type="ECO:0000313" key="13">
    <source>
        <dbReference type="Proteomes" id="UP000275281"/>
    </source>
</evidence>
<dbReference type="AlphaFoldDB" id="A0A3N5Y5D3"/>
<evidence type="ECO:0000256" key="4">
    <source>
        <dbReference type="ARBA" id="ARBA00022519"/>
    </source>
</evidence>
<keyword evidence="12" id="KW-0645">Protease</keyword>
<evidence type="ECO:0000259" key="10">
    <source>
        <dbReference type="Pfam" id="PF01694"/>
    </source>
</evidence>
<protein>
    <submittedName>
        <fullName evidence="12">Rhomboid family intramembrane serine protease GlpG</fullName>
        <ecNumber evidence="12">3.4.21.105</ecNumber>
    </submittedName>
</protein>
<evidence type="ECO:0000256" key="9">
    <source>
        <dbReference type="SAM" id="Phobius"/>
    </source>
</evidence>
<dbReference type="InterPro" id="IPR022764">
    <property type="entry name" value="Peptidase_S54_rhomboid_dom"/>
</dbReference>
<evidence type="ECO:0000256" key="7">
    <source>
        <dbReference type="ARBA" id="ARBA00022989"/>
    </source>
</evidence>
<dbReference type="EMBL" id="RPOK01000005">
    <property type="protein sequence ID" value="RPJ65449.1"/>
    <property type="molecule type" value="Genomic_DNA"/>
</dbReference>
<feature type="transmembrane region" description="Helical" evidence="9">
    <location>
        <begin position="233"/>
        <end position="251"/>
    </location>
</feature>
<feature type="domain" description="Peptidase S54 rhomboid" evidence="10">
    <location>
        <begin position="137"/>
        <end position="273"/>
    </location>
</feature>
<dbReference type="NCBIfam" id="TIGR04239">
    <property type="entry name" value="rhombo_GlpG"/>
    <property type="match status" value="1"/>
</dbReference>
<evidence type="ECO:0000256" key="1">
    <source>
        <dbReference type="ARBA" id="ARBA00004141"/>
    </source>
</evidence>
<evidence type="ECO:0000256" key="5">
    <source>
        <dbReference type="ARBA" id="ARBA00022692"/>
    </source>
</evidence>
<comment type="similarity">
    <text evidence="2">Belongs to the peptidase S54 family.</text>
</comment>
<feature type="transmembrane region" description="Helical" evidence="9">
    <location>
        <begin position="201"/>
        <end position="221"/>
    </location>
</feature>
<evidence type="ECO:0000259" key="11">
    <source>
        <dbReference type="Pfam" id="PF12122"/>
    </source>
</evidence>
<dbReference type="InterPro" id="IPR038236">
    <property type="entry name" value="GlpG_N_sf"/>
</dbReference>
<sequence length="278" mass="30293">MKLVGFASQPTALLLANYLRKQGIAVEVNEDASGTFVLHLVDSAQADKAMAITQEFVSAPTHPKYQQAAWDSSEQVSLVKSGASAIAFNPKQLLGVPFTSLVLLTCAAIYLLSLFGGFEFFANALMITPFSQLTESGQWWRLVGPALIHFSALHIVFNLLWWWILGAPIENKFGTSFLVIFMLITATVSNVAQLVVSGPNFGGLSGVVYALMGFVWWVGWLKPQWGLSLPKHLVGFMLVWLVLGFADVLWVSMANTAHTAGLVSGCLFALLLTKLSKR</sequence>
<dbReference type="PANTHER" id="PTHR43731">
    <property type="entry name" value="RHOMBOID PROTEASE"/>
    <property type="match status" value="1"/>
</dbReference>
<dbReference type="Pfam" id="PF01694">
    <property type="entry name" value="Rhomboid"/>
    <property type="match status" value="1"/>
</dbReference>
<dbReference type="Pfam" id="PF12122">
    <property type="entry name" value="Rhomboid_N"/>
    <property type="match status" value="1"/>
</dbReference>
<dbReference type="InterPro" id="IPR022732">
    <property type="entry name" value="Peptidase_S54_GlpG_N"/>
</dbReference>
<evidence type="ECO:0000256" key="6">
    <source>
        <dbReference type="ARBA" id="ARBA00022801"/>
    </source>
</evidence>
<dbReference type="EC" id="3.4.21.105" evidence="12"/>
<keyword evidence="5 9" id="KW-0812">Transmembrane</keyword>
<dbReference type="GO" id="GO:0006508">
    <property type="term" value="P:proteolysis"/>
    <property type="evidence" value="ECO:0007669"/>
    <property type="project" value="UniProtKB-KW"/>
</dbReference>
<dbReference type="PANTHER" id="PTHR43731:SF14">
    <property type="entry name" value="PRESENILIN-ASSOCIATED RHOMBOID-LIKE PROTEIN, MITOCHONDRIAL"/>
    <property type="match status" value="1"/>
</dbReference>
<dbReference type="InterPro" id="IPR023662">
    <property type="entry name" value="Rhomboid_protease_GlpG"/>
</dbReference>
<reference evidence="12 13" key="1">
    <citation type="submission" date="2018-11" db="EMBL/GenBank/DDBJ databases">
        <authorList>
            <person name="Ye M.-Q."/>
            <person name="Du Z.-J."/>
        </authorList>
    </citation>
    <scope>NUCLEOTIDE SEQUENCE [LARGE SCALE GENOMIC DNA]</scope>
    <source>
        <strain evidence="12 13">U0105</strain>
    </source>
</reference>
<keyword evidence="7 9" id="KW-1133">Transmembrane helix</keyword>
<feature type="transmembrane region" description="Helical" evidence="9">
    <location>
        <begin position="101"/>
        <end position="122"/>
    </location>
</feature>
<dbReference type="GO" id="GO:0016020">
    <property type="term" value="C:membrane"/>
    <property type="evidence" value="ECO:0007669"/>
    <property type="project" value="UniProtKB-SubCell"/>
</dbReference>
<dbReference type="InterPro" id="IPR035952">
    <property type="entry name" value="Rhomboid-like_sf"/>
</dbReference>
<keyword evidence="6 12" id="KW-0378">Hydrolase</keyword>
<keyword evidence="4" id="KW-0997">Cell inner membrane</keyword>
<evidence type="ECO:0000256" key="2">
    <source>
        <dbReference type="ARBA" id="ARBA00009045"/>
    </source>
</evidence>
<organism evidence="12 13">
    <name type="scientific">Alteromonas sediminis</name>
    <dbReference type="NCBI Taxonomy" id="2259342"/>
    <lineage>
        <taxon>Bacteria</taxon>
        <taxon>Pseudomonadati</taxon>
        <taxon>Pseudomonadota</taxon>
        <taxon>Gammaproteobacteria</taxon>
        <taxon>Alteromonadales</taxon>
        <taxon>Alteromonadaceae</taxon>
        <taxon>Alteromonas/Salinimonas group</taxon>
        <taxon>Alteromonas</taxon>
    </lineage>
</organism>
<dbReference type="InterPro" id="IPR050925">
    <property type="entry name" value="Rhomboid_protease_S54"/>
</dbReference>
<dbReference type="Gene3D" id="3.30.70.2350">
    <property type="match status" value="1"/>
</dbReference>
<comment type="caution">
    <text evidence="12">The sequence shown here is derived from an EMBL/GenBank/DDBJ whole genome shotgun (WGS) entry which is preliminary data.</text>
</comment>
<dbReference type="RefSeq" id="WP_124028996.1">
    <property type="nucleotide sequence ID" value="NZ_JBHRSN010000014.1"/>
</dbReference>
<accession>A0A3N5Y5D3</accession>
<feature type="domain" description="Peptidase S54 GlpG peptidase N-terminal" evidence="11">
    <location>
        <begin position="7"/>
        <end position="75"/>
    </location>
</feature>
<gene>
    <name evidence="12" type="primary">glpG</name>
    <name evidence="12" type="ORF">DRW07_16255</name>
</gene>
<keyword evidence="8 9" id="KW-0472">Membrane</keyword>
<feature type="transmembrane region" description="Helical" evidence="9">
    <location>
        <begin position="177"/>
        <end position="195"/>
    </location>
</feature>
<dbReference type="GO" id="GO:0004252">
    <property type="term" value="F:serine-type endopeptidase activity"/>
    <property type="evidence" value="ECO:0007669"/>
    <property type="project" value="InterPro"/>
</dbReference>
<dbReference type="Proteomes" id="UP000275281">
    <property type="component" value="Unassembled WGS sequence"/>
</dbReference>
<proteinExistence type="inferred from homology"/>
<dbReference type="OrthoDB" id="9778341at2"/>
<keyword evidence="3" id="KW-1003">Cell membrane</keyword>
<name>A0A3N5Y5D3_9ALTE</name>
<dbReference type="SUPFAM" id="SSF144091">
    <property type="entry name" value="Rhomboid-like"/>
    <property type="match status" value="1"/>
</dbReference>
<evidence type="ECO:0000256" key="3">
    <source>
        <dbReference type="ARBA" id="ARBA00022475"/>
    </source>
</evidence>